<feature type="compositionally biased region" description="Low complexity" evidence="8">
    <location>
        <begin position="675"/>
        <end position="693"/>
    </location>
</feature>
<dbReference type="FunFam" id="3.10.20.370:FF:000001">
    <property type="entry name" value="Retrovirus-related Pol polyprotein from transposon 17.6-like protein"/>
    <property type="match status" value="1"/>
</dbReference>
<evidence type="ECO:0000259" key="9">
    <source>
        <dbReference type="PROSITE" id="PS50994"/>
    </source>
</evidence>
<dbReference type="AlphaFoldDB" id="A0A8C6KCM5"/>
<evidence type="ECO:0000256" key="3">
    <source>
        <dbReference type="ARBA" id="ARBA00022722"/>
    </source>
</evidence>
<dbReference type="GO" id="GO:0016787">
    <property type="term" value="F:hydrolase activity"/>
    <property type="evidence" value="ECO:0007669"/>
    <property type="project" value="UniProtKB-KW"/>
</dbReference>
<keyword evidence="6" id="KW-0695">RNA-directed DNA polymerase</keyword>
<accession>A0A8C6KCM5</accession>
<dbReference type="SUPFAM" id="SSF53098">
    <property type="entry name" value="Ribonuclease H-like"/>
    <property type="match status" value="1"/>
</dbReference>
<feature type="compositionally biased region" description="Polar residues" evidence="8">
    <location>
        <begin position="659"/>
        <end position="669"/>
    </location>
</feature>
<evidence type="ECO:0000256" key="1">
    <source>
        <dbReference type="ARBA" id="ARBA00022679"/>
    </source>
</evidence>
<feature type="region of interest" description="Disordered" evidence="8">
    <location>
        <begin position="630"/>
        <end position="696"/>
    </location>
</feature>
<evidence type="ECO:0000256" key="6">
    <source>
        <dbReference type="ARBA" id="ARBA00022918"/>
    </source>
</evidence>
<reference evidence="10" key="3">
    <citation type="submission" date="2025-09" db="UniProtKB">
        <authorList>
            <consortium name="Ensembl"/>
        </authorList>
    </citation>
    <scope>IDENTIFICATION</scope>
</reference>
<dbReference type="GeneTree" id="ENSGT00940000169923"/>
<dbReference type="Proteomes" id="UP000694548">
    <property type="component" value="Chromosome sgr04"/>
</dbReference>
<evidence type="ECO:0000313" key="11">
    <source>
        <dbReference type="Proteomes" id="UP000694548"/>
    </source>
</evidence>
<dbReference type="InterPro" id="IPR036397">
    <property type="entry name" value="RNaseH_sf"/>
</dbReference>
<reference evidence="10" key="1">
    <citation type="submission" date="2014-08" db="EMBL/GenBank/DDBJ databases">
        <authorList>
            <person name="Senf B."/>
            <person name="Petzold A."/>
            <person name="Downie B.R."/>
            <person name="Koch P."/>
            <person name="Platzer M."/>
        </authorList>
    </citation>
    <scope>NUCLEOTIDE SEQUENCE [LARGE SCALE GENOMIC DNA]</scope>
    <source>
        <strain evidence="10">GRZ</strain>
    </source>
</reference>
<dbReference type="GO" id="GO:0004519">
    <property type="term" value="F:endonuclease activity"/>
    <property type="evidence" value="ECO:0007669"/>
    <property type="project" value="UniProtKB-KW"/>
</dbReference>
<feature type="domain" description="Integrase catalytic" evidence="9">
    <location>
        <begin position="411"/>
        <end position="561"/>
    </location>
</feature>
<dbReference type="InterPro" id="IPR001584">
    <property type="entry name" value="Integrase_cat-core"/>
</dbReference>
<dbReference type="FunFam" id="3.30.420.10:FF:000063">
    <property type="entry name" value="Retrovirus-related Pol polyprotein from transposon 297-like Protein"/>
    <property type="match status" value="1"/>
</dbReference>
<name>A0A8C6KCM5_NOTFU</name>
<evidence type="ECO:0000313" key="10">
    <source>
        <dbReference type="Ensembl" id="ENSNFUP00015002917.1"/>
    </source>
</evidence>
<keyword evidence="5" id="KW-0378">Hydrolase</keyword>
<keyword evidence="2" id="KW-0548">Nucleotidyltransferase</keyword>
<dbReference type="Pfam" id="PF17921">
    <property type="entry name" value="Integrase_H2C2"/>
    <property type="match status" value="1"/>
</dbReference>
<dbReference type="CDD" id="cd09274">
    <property type="entry name" value="RNase_HI_RT_Ty3"/>
    <property type="match status" value="1"/>
</dbReference>
<dbReference type="InterPro" id="IPR041588">
    <property type="entry name" value="Integrase_H2C2"/>
</dbReference>
<dbReference type="PANTHER" id="PTHR37984">
    <property type="entry name" value="PROTEIN CBG26694"/>
    <property type="match status" value="1"/>
</dbReference>
<dbReference type="InterPro" id="IPR012337">
    <property type="entry name" value="RNaseH-like_sf"/>
</dbReference>
<feature type="region of interest" description="Disordered" evidence="8">
    <location>
        <begin position="550"/>
        <end position="609"/>
    </location>
</feature>
<dbReference type="Gene3D" id="3.10.20.370">
    <property type="match status" value="1"/>
</dbReference>
<dbReference type="Pfam" id="PF00665">
    <property type="entry name" value="rve"/>
    <property type="match status" value="1"/>
</dbReference>
<dbReference type="Ensembl" id="ENSNFUT00015003100.1">
    <property type="protein sequence ID" value="ENSNFUP00015002917.1"/>
    <property type="gene ID" value="ENSNFUG00015001489.1"/>
</dbReference>
<dbReference type="InterPro" id="IPR050951">
    <property type="entry name" value="Retrovirus_Pol_polyprotein"/>
</dbReference>
<evidence type="ECO:0000256" key="8">
    <source>
        <dbReference type="SAM" id="MobiDB-lite"/>
    </source>
</evidence>
<dbReference type="PROSITE" id="PS50994">
    <property type="entry name" value="INTEGRASE"/>
    <property type="match status" value="1"/>
</dbReference>
<dbReference type="GO" id="GO:0003964">
    <property type="term" value="F:RNA-directed DNA polymerase activity"/>
    <property type="evidence" value="ECO:0007669"/>
    <property type="project" value="UniProtKB-KW"/>
</dbReference>
<keyword evidence="3" id="KW-0540">Nuclease</keyword>
<dbReference type="Pfam" id="PF17917">
    <property type="entry name" value="RT_RNaseH"/>
    <property type="match status" value="1"/>
</dbReference>
<dbReference type="PANTHER" id="PTHR37984:SF7">
    <property type="entry name" value="INTEGRASE CATALYTIC DOMAIN-CONTAINING PROTEIN"/>
    <property type="match status" value="1"/>
</dbReference>
<dbReference type="Gene3D" id="3.30.420.10">
    <property type="entry name" value="Ribonuclease H-like superfamily/Ribonuclease H"/>
    <property type="match status" value="1"/>
</dbReference>
<reference evidence="10" key="2">
    <citation type="submission" date="2025-08" db="UniProtKB">
        <authorList>
            <consortium name="Ensembl"/>
        </authorList>
    </citation>
    <scope>IDENTIFICATION</scope>
</reference>
<keyword evidence="1" id="KW-0808">Transferase</keyword>
<dbReference type="GO" id="GO:0003676">
    <property type="term" value="F:nucleic acid binding"/>
    <property type="evidence" value="ECO:0007669"/>
    <property type="project" value="InterPro"/>
</dbReference>
<organism evidence="10 11">
    <name type="scientific">Nothobranchius furzeri</name>
    <name type="common">Turquoise killifish</name>
    <dbReference type="NCBI Taxonomy" id="105023"/>
    <lineage>
        <taxon>Eukaryota</taxon>
        <taxon>Metazoa</taxon>
        <taxon>Chordata</taxon>
        <taxon>Craniata</taxon>
        <taxon>Vertebrata</taxon>
        <taxon>Euteleostomi</taxon>
        <taxon>Actinopterygii</taxon>
        <taxon>Neopterygii</taxon>
        <taxon>Teleostei</taxon>
        <taxon>Neoteleostei</taxon>
        <taxon>Acanthomorphata</taxon>
        <taxon>Ovalentaria</taxon>
        <taxon>Atherinomorphae</taxon>
        <taxon>Cyprinodontiformes</taxon>
        <taxon>Nothobranchiidae</taxon>
        <taxon>Nothobranchius</taxon>
    </lineage>
</organism>
<dbReference type="InterPro" id="IPR041373">
    <property type="entry name" value="RT_RNaseH"/>
</dbReference>
<protein>
    <recommendedName>
        <fullName evidence="7">Gypsy retrotransposon integrase-like protein 1</fullName>
    </recommendedName>
</protein>
<evidence type="ECO:0000256" key="2">
    <source>
        <dbReference type="ARBA" id="ARBA00022695"/>
    </source>
</evidence>
<evidence type="ECO:0000256" key="5">
    <source>
        <dbReference type="ARBA" id="ARBA00022801"/>
    </source>
</evidence>
<keyword evidence="4" id="KW-0255">Endonuclease</keyword>
<evidence type="ECO:0000256" key="7">
    <source>
        <dbReference type="ARBA" id="ARBA00039658"/>
    </source>
</evidence>
<evidence type="ECO:0000256" key="4">
    <source>
        <dbReference type="ARBA" id="ARBA00022759"/>
    </source>
</evidence>
<dbReference type="SUPFAM" id="SSF56672">
    <property type="entry name" value="DNA/RNA polymerases"/>
    <property type="match status" value="1"/>
</dbReference>
<feature type="compositionally biased region" description="Basic and acidic residues" evidence="8">
    <location>
        <begin position="574"/>
        <end position="589"/>
    </location>
</feature>
<dbReference type="Gene3D" id="1.10.340.70">
    <property type="match status" value="1"/>
</dbReference>
<dbReference type="InterPro" id="IPR043502">
    <property type="entry name" value="DNA/RNA_pol_sf"/>
</dbReference>
<sequence>MDSSGVPAPRTDWDSANLPDAWRRFVQHVKLMFSGPLSSKPEETQCSYLLLWVGERGRDIYNTWQLSEEEAQKLTTYLDRFEQCLMPKTNTIFARYKFNERLQGEGESFEHFVTELKLLVKQCGYENSDEMIRDMIVFATRLQVDASKYGLGAVLMQDGHPVAYASKTLTPTEINYAQIEKELFAVLFGCKRFHTYIYGRRVLVESNHKPLEHILKKPISVAPARLQRMLLQLQRYDIKIVHRPGKDIPVADTLSRKPLLDQDSTLSEGMEDQIHSVINSLPVSDKKLSEIQAATRCDPQLTLLRQTVHDGWPEDRKKCPKTLLYFWNFRDEISHFHRIIFNGDKITALRNNMLERIHTGHVGIERSKQRARAALFWTGMGRDINATVENCFICQERCAANPKEPLIPHQIPERPWQVVASDRFTWRGRDYLVVVDYYSRYFEVERLFSTTAGSVIKKLKAIFARHGIPEKLVSDNGPQYSCREFKDFAVTWDFVHTTSSPLYPQSNGLAERTVQSAKSVLDKAHAQGVDPYLSLLEQRNTQSRRLQITSAAPHESTSALSDSHHWTPAVASHHKPDGRAKNTDGKARASEAPLPRLQQGDHIRFQHKSGSWKPAVIIRPAETARSFLIRTGEGQTIRRNRRHLRGAKAAPAPPAPTSDLVTQLDSAAPQQAEPLSPSRDTTTPTRDTSSTLTARSGRVVKSRVILDL</sequence>
<feature type="compositionally biased region" description="Polar residues" evidence="8">
    <location>
        <begin position="550"/>
        <end position="561"/>
    </location>
</feature>
<keyword evidence="11" id="KW-1185">Reference proteome</keyword>
<proteinExistence type="predicted"/>
<dbReference type="GO" id="GO:0015074">
    <property type="term" value="P:DNA integration"/>
    <property type="evidence" value="ECO:0007669"/>
    <property type="project" value="InterPro"/>
</dbReference>